<dbReference type="InterPro" id="IPR013389">
    <property type="entry name" value="CRISPR-assoc_prot_Cas8b"/>
</dbReference>
<comment type="caution">
    <text evidence="1">The sequence shown here is derived from an EMBL/GenBank/DDBJ whole genome shotgun (WGS) entry which is preliminary data.</text>
</comment>
<accession>A0ABY1JF49</accession>
<dbReference type="Pfam" id="PF09484">
    <property type="entry name" value="Cas_TM1802"/>
    <property type="match status" value="1"/>
</dbReference>
<protein>
    <submittedName>
        <fullName evidence="1">CRISPR-associated protein TM1802 (Cas_TM1802)</fullName>
    </submittedName>
</protein>
<evidence type="ECO:0000313" key="1">
    <source>
        <dbReference type="EMBL" id="SIN73063.1"/>
    </source>
</evidence>
<evidence type="ECO:0000313" key="2">
    <source>
        <dbReference type="Proteomes" id="UP000185093"/>
    </source>
</evidence>
<keyword evidence="2" id="KW-1185">Reference proteome</keyword>
<proteinExistence type="predicted"/>
<dbReference type="Proteomes" id="UP000185093">
    <property type="component" value="Unassembled WGS sequence"/>
</dbReference>
<reference evidence="1 2" key="1">
    <citation type="submission" date="2016-11" db="EMBL/GenBank/DDBJ databases">
        <authorList>
            <person name="Varghese N."/>
            <person name="Submissions S."/>
        </authorList>
    </citation>
    <scope>NUCLEOTIDE SEQUENCE [LARGE SCALE GENOMIC DNA]</scope>
    <source>
        <strain evidence="1 2">DSM 20664</strain>
    </source>
</reference>
<sequence>MKLDFFDEFTDPYLKTKSGRGVFLAGVVLGFIARSQVKGDFQGSPEDISTSPLFKQLNFGRMNKRDLFKHLARVPELVRAYHLDYADMIESLCAKAGELILQKDDKGRDLGVDGNFVFSVAFLNARKYFWTIFGKKDVSEIEPTMEEETQDVI</sequence>
<dbReference type="RefSeq" id="WP_014807425.1">
    <property type="nucleotide sequence ID" value="NZ_FSQZ01000001.1"/>
</dbReference>
<name>A0ABY1JF49_9BACT</name>
<dbReference type="EMBL" id="FSQZ01000001">
    <property type="protein sequence ID" value="SIN73063.1"/>
    <property type="molecule type" value="Genomic_DNA"/>
</dbReference>
<organism evidence="1 2">
    <name type="scientific">Acetomicrobium flavidum</name>
    <dbReference type="NCBI Taxonomy" id="49896"/>
    <lineage>
        <taxon>Bacteria</taxon>
        <taxon>Thermotogati</taxon>
        <taxon>Synergistota</taxon>
        <taxon>Synergistia</taxon>
        <taxon>Synergistales</taxon>
        <taxon>Acetomicrobiaceae</taxon>
        <taxon>Acetomicrobium</taxon>
    </lineage>
</organism>
<gene>
    <name evidence="1" type="ORF">SAMN05444368_1566</name>
</gene>